<dbReference type="AlphaFoldDB" id="A0A0C3LJ17"/>
<gene>
    <name evidence="4" type="ORF">M407DRAFT_29033</name>
</gene>
<evidence type="ECO:0000256" key="1">
    <source>
        <dbReference type="PROSITE-ProRule" id="PRU00723"/>
    </source>
</evidence>
<evidence type="ECO:0000256" key="2">
    <source>
        <dbReference type="SAM" id="MobiDB-lite"/>
    </source>
</evidence>
<feature type="domain" description="C3H1-type" evidence="3">
    <location>
        <begin position="52"/>
        <end position="80"/>
    </location>
</feature>
<dbReference type="HOGENOM" id="CLU_984161_0_0_1"/>
<accession>A0A0C3LJ17</accession>
<reference evidence="4 5" key="1">
    <citation type="submission" date="2014-04" db="EMBL/GenBank/DDBJ databases">
        <authorList>
            <consortium name="DOE Joint Genome Institute"/>
            <person name="Kuo A."/>
            <person name="Girlanda M."/>
            <person name="Perotto S."/>
            <person name="Kohler A."/>
            <person name="Nagy L.G."/>
            <person name="Floudas D."/>
            <person name="Copeland A."/>
            <person name="Barry K.W."/>
            <person name="Cichocki N."/>
            <person name="Veneault-Fourrey C."/>
            <person name="LaButti K."/>
            <person name="Lindquist E.A."/>
            <person name="Lipzen A."/>
            <person name="Lundell T."/>
            <person name="Morin E."/>
            <person name="Murat C."/>
            <person name="Sun H."/>
            <person name="Tunlid A."/>
            <person name="Henrissat B."/>
            <person name="Grigoriev I.V."/>
            <person name="Hibbett D.S."/>
            <person name="Martin F."/>
            <person name="Nordberg H.P."/>
            <person name="Cantor M.N."/>
            <person name="Hua S.X."/>
        </authorList>
    </citation>
    <scope>NUCLEOTIDE SEQUENCE [LARGE SCALE GENOMIC DNA]</scope>
    <source>
        <strain evidence="4 5">MUT 4182</strain>
    </source>
</reference>
<evidence type="ECO:0000313" key="5">
    <source>
        <dbReference type="Proteomes" id="UP000054248"/>
    </source>
</evidence>
<keyword evidence="1" id="KW-0863">Zinc-finger</keyword>
<organism evidence="4 5">
    <name type="scientific">Tulasnella calospora MUT 4182</name>
    <dbReference type="NCBI Taxonomy" id="1051891"/>
    <lineage>
        <taxon>Eukaryota</taxon>
        <taxon>Fungi</taxon>
        <taxon>Dikarya</taxon>
        <taxon>Basidiomycota</taxon>
        <taxon>Agaricomycotina</taxon>
        <taxon>Agaricomycetes</taxon>
        <taxon>Cantharellales</taxon>
        <taxon>Tulasnellaceae</taxon>
        <taxon>Tulasnella</taxon>
    </lineage>
</organism>
<feature type="region of interest" description="Disordered" evidence="2">
    <location>
        <begin position="1"/>
        <end position="38"/>
    </location>
</feature>
<evidence type="ECO:0000313" key="4">
    <source>
        <dbReference type="EMBL" id="KIO21377.1"/>
    </source>
</evidence>
<dbReference type="STRING" id="1051891.A0A0C3LJ17"/>
<feature type="zinc finger region" description="C3H1-type" evidence="1">
    <location>
        <begin position="52"/>
        <end position="80"/>
    </location>
</feature>
<dbReference type="PROSITE" id="PS50103">
    <property type="entry name" value="ZF_C3H1"/>
    <property type="match status" value="1"/>
</dbReference>
<protein>
    <recommendedName>
        <fullName evidence="3">C3H1-type domain-containing protein</fullName>
    </recommendedName>
</protein>
<sequence>MVHVGPPGNPAQQQQPPAANPGRANQNRPANQATSQGATNNIANAGNVSIAGMPHNACKDFWTEGQCANAFSCKFRHIKAGATIREQEPAPPPRVALNNDDVADVSNPYTGALPGAALTPTQAHNRVKLYLKQDYDFRRSEDYYSFVSILQSANPQNNTWFIKDGQEFLQVMGDPTGNGILRIQEVLSYQNVSSEAGFDQHVLSFQRGYLPVLAYFSSEFVIRSTIQTNVNALYSLINNNLDHVTLTINACMGNCMARRSFDEPGNPQSGLHVFKALITPLHE</sequence>
<evidence type="ECO:0000259" key="3">
    <source>
        <dbReference type="PROSITE" id="PS50103"/>
    </source>
</evidence>
<dbReference type="InterPro" id="IPR000571">
    <property type="entry name" value="Znf_CCCH"/>
</dbReference>
<keyword evidence="1" id="KW-0479">Metal-binding</keyword>
<keyword evidence="1" id="KW-0862">Zinc</keyword>
<name>A0A0C3LJ17_9AGAM</name>
<dbReference type="EMBL" id="KN823140">
    <property type="protein sequence ID" value="KIO21377.1"/>
    <property type="molecule type" value="Genomic_DNA"/>
</dbReference>
<reference evidence="5" key="2">
    <citation type="submission" date="2015-01" db="EMBL/GenBank/DDBJ databases">
        <title>Evolutionary Origins and Diversification of the Mycorrhizal Mutualists.</title>
        <authorList>
            <consortium name="DOE Joint Genome Institute"/>
            <consortium name="Mycorrhizal Genomics Consortium"/>
            <person name="Kohler A."/>
            <person name="Kuo A."/>
            <person name="Nagy L.G."/>
            <person name="Floudas D."/>
            <person name="Copeland A."/>
            <person name="Barry K.W."/>
            <person name="Cichocki N."/>
            <person name="Veneault-Fourrey C."/>
            <person name="LaButti K."/>
            <person name="Lindquist E.A."/>
            <person name="Lipzen A."/>
            <person name="Lundell T."/>
            <person name="Morin E."/>
            <person name="Murat C."/>
            <person name="Riley R."/>
            <person name="Ohm R."/>
            <person name="Sun H."/>
            <person name="Tunlid A."/>
            <person name="Henrissat B."/>
            <person name="Grigoriev I.V."/>
            <person name="Hibbett D.S."/>
            <person name="Martin F."/>
        </authorList>
    </citation>
    <scope>NUCLEOTIDE SEQUENCE [LARGE SCALE GENOMIC DNA]</scope>
    <source>
        <strain evidence="5">MUT 4182</strain>
    </source>
</reference>
<feature type="compositionally biased region" description="Low complexity" evidence="2">
    <location>
        <begin position="10"/>
        <end position="31"/>
    </location>
</feature>
<dbReference type="Proteomes" id="UP000054248">
    <property type="component" value="Unassembled WGS sequence"/>
</dbReference>
<dbReference type="OrthoDB" id="3213908at2759"/>
<dbReference type="GO" id="GO:0008270">
    <property type="term" value="F:zinc ion binding"/>
    <property type="evidence" value="ECO:0007669"/>
    <property type="project" value="UniProtKB-KW"/>
</dbReference>
<keyword evidence="5" id="KW-1185">Reference proteome</keyword>
<proteinExistence type="predicted"/>